<keyword evidence="3" id="KW-1185">Reference proteome</keyword>
<organism evidence="2 3">
    <name type="scientific">Leptolyngbya cf. ectocarpi LEGE 11479</name>
    <dbReference type="NCBI Taxonomy" id="1828722"/>
    <lineage>
        <taxon>Bacteria</taxon>
        <taxon>Bacillati</taxon>
        <taxon>Cyanobacteriota</taxon>
        <taxon>Cyanophyceae</taxon>
        <taxon>Leptolyngbyales</taxon>
        <taxon>Leptolyngbyaceae</taxon>
        <taxon>Leptolyngbya group</taxon>
        <taxon>Leptolyngbya</taxon>
    </lineage>
</organism>
<dbReference type="Proteomes" id="UP000615026">
    <property type="component" value="Unassembled WGS sequence"/>
</dbReference>
<comment type="caution">
    <text evidence="2">The sequence shown here is derived from an EMBL/GenBank/DDBJ whole genome shotgun (WGS) entry which is preliminary data.</text>
</comment>
<protein>
    <recommendedName>
        <fullName evidence="4">DUF11 domain-containing protein</fullName>
    </recommendedName>
</protein>
<feature type="region of interest" description="Disordered" evidence="1">
    <location>
        <begin position="120"/>
        <end position="187"/>
    </location>
</feature>
<dbReference type="RefSeq" id="WP_228016247.1">
    <property type="nucleotide sequence ID" value="NZ_JADEXP010000189.1"/>
</dbReference>
<name>A0A928ZWB8_LEPEC</name>
<proteinExistence type="predicted"/>
<evidence type="ECO:0008006" key="4">
    <source>
        <dbReference type="Google" id="ProtNLM"/>
    </source>
</evidence>
<sequence length="374" mass="37738">PVIGVAKQVVSTVLEPSGSFGVNTARVTYSIVVANIGTVPLVQVQLDEELDTVYGAGTFQVDSLTFTAGATTVAADPGFDGVTGGNTTLLADAAGTATGTLAVGETSTFELVVDVDTSNPNLTPALPGPYDNQISATATDAAGNPTSDLSDSGTDVDPDNDGDPNEGGPGDPDNPTNDGSDNTVTRVRFSPDVRLVKRITRVTRNGVELAIPNIGSFNDQTGDVNDNTLSTLSGSTLPLGLPDISNALQSGDLVEYTIYFFNAGLGTAENLEMCDELQVPSVLQPASLELAQPIALSTGGTTLNFSNIGALSPRAPLSPLEPSCISAPGSFPSGTPVGGLGVGAGGGVVVGGPASGLNVDSNEVGAFRFEVEIP</sequence>
<evidence type="ECO:0000313" key="3">
    <source>
        <dbReference type="Proteomes" id="UP000615026"/>
    </source>
</evidence>
<feature type="compositionally biased region" description="Low complexity" evidence="1">
    <location>
        <begin position="171"/>
        <end position="183"/>
    </location>
</feature>
<feature type="non-terminal residue" evidence="2">
    <location>
        <position position="1"/>
    </location>
</feature>
<gene>
    <name evidence="2" type="ORF">IQ260_18635</name>
</gene>
<reference evidence="2" key="1">
    <citation type="submission" date="2020-10" db="EMBL/GenBank/DDBJ databases">
        <authorList>
            <person name="Castelo-Branco R."/>
            <person name="Eusebio N."/>
            <person name="Adriana R."/>
            <person name="Vieira A."/>
            <person name="Brugerolle De Fraissinette N."/>
            <person name="Rezende De Castro R."/>
            <person name="Schneider M.P."/>
            <person name="Vasconcelos V."/>
            <person name="Leao P.N."/>
        </authorList>
    </citation>
    <scope>NUCLEOTIDE SEQUENCE</scope>
    <source>
        <strain evidence="2">LEGE 11479</strain>
    </source>
</reference>
<dbReference type="EMBL" id="JADEXP010000189">
    <property type="protein sequence ID" value="MBE9068666.1"/>
    <property type="molecule type" value="Genomic_DNA"/>
</dbReference>
<feature type="compositionally biased region" description="Polar residues" evidence="1">
    <location>
        <begin position="132"/>
        <end position="149"/>
    </location>
</feature>
<evidence type="ECO:0000313" key="2">
    <source>
        <dbReference type="EMBL" id="MBE9068666.1"/>
    </source>
</evidence>
<dbReference type="AlphaFoldDB" id="A0A928ZWB8"/>
<evidence type="ECO:0000256" key="1">
    <source>
        <dbReference type="SAM" id="MobiDB-lite"/>
    </source>
</evidence>
<feature type="compositionally biased region" description="Acidic residues" evidence="1">
    <location>
        <begin position="154"/>
        <end position="164"/>
    </location>
</feature>
<accession>A0A928ZWB8</accession>